<keyword evidence="3" id="KW-1185">Reference proteome</keyword>
<gene>
    <name evidence="2" type="ORF">O181_071637</name>
</gene>
<name>A0A9Q3F5J4_9BASI</name>
<dbReference type="Proteomes" id="UP000765509">
    <property type="component" value="Unassembled WGS sequence"/>
</dbReference>
<evidence type="ECO:0000256" key="1">
    <source>
        <dbReference type="SAM" id="MobiDB-lite"/>
    </source>
</evidence>
<organism evidence="2 3">
    <name type="scientific">Austropuccinia psidii MF-1</name>
    <dbReference type="NCBI Taxonomy" id="1389203"/>
    <lineage>
        <taxon>Eukaryota</taxon>
        <taxon>Fungi</taxon>
        <taxon>Dikarya</taxon>
        <taxon>Basidiomycota</taxon>
        <taxon>Pucciniomycotina</taxon>
        <taxon>Pucciniomycetes</taxon>
        <taxon>Pucciniales</taxon>
        <taxon>Sphaerophragmiaceae</taxon>
        <taxon>Austropuccinia</taxon>
    </lineage>
</organism>
<feature type="compositionally biased region" description="Basic residues" evidence="1">
    <location>
        <begin position="74"/>
        <end position="87"/>
    </location>
</feature>
<protein>
    <submittedName>
        <fullName evidence="2">Uncharacterized protein</fullName>
    </submittedName>
</protein>
<sequence>MPKPLEGGHELTHQEISGSGEYHRALRRVEFIVLQRKGQEDKELVDEPKSFICRQEEGIGNDPSGIYQLQKHLKGSPKDLRRRRKVPRTISAREKENKIGTDLTHKGTGSPNWSLQPWIVSLIWPGLLWNSQPKSRKGLKGIFHSNNR</sequence>
<feature type="compositionally biased region" description="Basic and acidic residues" evidence="1">
    <location>
        <begin position="91"/>
        <end position="105"/>
    </location>
</feature>
<dbReference type="EMBL" id="AVOT02037256">
    <property type="protein sequence ID" value="MBW0531922.1"/>
    <property type="molecule type" value="Genomic_DNA"/>
</dbReference>
<accession>A0A9Q3F5J4</accession>
<reference evidence="2" key="1">
    <citation type="submission" date="2021-03" db="EMBL/GenBank/DDBJ databases">
        <title>Draft genome sequence of rust myrtle Austropuccinia psidii MF-1, a brazilian biotype.</title>
        <authorList>
            <person name="Quecine M.C."/>
            <person name="Pachon D.M.R."/>
            <person name="Bonatelli M.L."/>
            <person name="Correr F.H."/>
            <person name="Franceschini L.M."/>
            <person name="Leite T.F."/>
            <person name="Margarido G.R.A."/>
            <person name="Almeida C.A."/>
            <person name="Ferrarezi J.A."/>
            <person name="Labate C.A."/>
        </authorList>
    </citation>
    <scope>NUCLEOTIDE SEQUENCE</scope>
    <source>
        <strain evidence="2">MF-1</strain>
    </source>
</reference>
<comment type="caution">
    <text evidence="2">The sequence shown here is derived from an EMBL/GenBank/DDBJ whole genome shotgun (WGS) entry which is preliminary data.</text>
</comment>
<feature type="region of interest" description="Disordered" evidence="1">
    <location>
        <begin position="74"/>
        <end position="107"/>
    </location>
</feature>
<dbReference type="AlphaFoldDB" id="A0A9Q3F5J4"/>
<evidence type="ECO:0000313" key="2">
    <source>
        <dbReference type="EMBL" id="MBW0531922.1"/>
    </source>
</evidence>
<evidence type="ECO:0000313" key="3">
    <source>
        <dbReference type="Proteomes" id="UP000765509"/>
    </source>
</evidence>
<proteinExistence type="predicted"/>